<evidence type="ECO:0000313" key="2">
    <source>
        <dbReference type="Proteomes" id="UP001596074"/>
    </source>
</evidence>
<proteinExistence type="predicted"/>
<evidence type="ECO:0008006" key="3">
    <source>
        <dbReference type="Google" id="ProtNLM"/>
    </source>
</evidence>
<dbReference type="Proteomes" id="UP001596074">
    <property type="component" value="Unassembled WGS sequence"/>
</dbReference>
<reference evidence="2" key="1">
    <citation type="journal article" date="2019" name="Int. J. Syst. Evol. Microbiol.">
        <title>The Global Catalogue of Microorganisms (GCM) 10K type strain sequencing project: providing services to taxonomists for standard genome sequencing and annotation.</title>
        <authorList>
            <consortium name="The Broad Institute Genomics Platform"/>
            <consortium name="The Broad Institute Genome Sequencing Center for Infectious Disease"/>
            <person name="Wu L."/>
            <person name="Ma J."/>
        </authorList>
    </citation>
    <scope>NUCLEOTIDE SEQUENCE [LARGE SCALE GENOMIC DNA]</scope>
    <source>
        <strain evidence="2">KCTC 42087</strain>
    </source>
</reference>
<gene>
    <name evidence="1" type="ORF">ACFPZN_32450</name>
</gene>
<organism evidence="1 2">
    <name type="scientific">Actinomadura rugatobispora</name>
    <dbReference type="NCBI Taxonomy" id="1994"/>
    <lineage>
        <taxon>Bacteria</taxon>
        <taxon>Bacillati</taxon>
        <taxon>Actinomycetota</taxon>
        <taxon>Actinomycetes</taxon>
        <taxon>Streptosporangiales</taxon>
        <taxon>Thermomonosporaceae</taxon>
        <taxon>Actinomadura</taxon>
    </lineage>
</organism>
<dbReference type="PROSITE" id="PS51257">
    <property type="entry name" value="PROKAR_LIPOPROTEIN"/>
    <property type="match status" value="1"/>
</dbReference>
<name>A0ABW1A4I9_9ACTN</name>
<keyword evidence="2" id="KW-1185">Reference proteome</keyword>
<evidence type="ECO:0000313" key="1">
    <source>
        <dbReference type="EMBL" id="MFC5750361.1"/>
    </source>
</evidence>
<dbReference type="EMBL" id="JBHSON010000053">
    <property type="protein sequence ID" value="MFC5750361.1"/>
    <property type="molecule type" value="Genomic_DNA"/>
</dbReference>
<dbReference type="SUPFAM" id="SSF101898">
    <property type="entry name" value="NHL repeat"/>
    <property type="match status" value="1"/>
</dbReference>
<sequence>MRAIRIIALGAVLGMLGGCTGGAPKPAFNPTPKPTRPGQVVIIAGDHTVERDPRDGEVALKTSAYTDGGLAVAGDGVVYFQVSHRNGGRIARLERDGTISLMKLGNVPNQLALHGGLLWVFSSYRGLDLAKVDRKSLSQSTVIAWKTASGEKLRVVSEEGRTLSSRERVEVDRYWPGSRFAVRDDGNPMVVSRRGDLYEATDGILRRWKPPGYEEALARVAGEEEFGPTDIRSDGKGGLILLGSRGVIRLPRDGRAVEASLATRKGEKSPYVVAVPYNNDSLLLLGEPVGVDRRPASALLKRDGTVESLAWGRPRVLCEDFDGSMTAIAAASPGGAARRPDGSIVISDKFCGRVLAFRAPGMS</sequence>
<comment type="caution">
    <text evidence="1">The sequence shown here is derived from an EMBL/GenBank/DDBJ whole genome shotgun (WGS) entry which is preliminary data.</text>
</comment>
<dbReference type="RefSeq" id="WP_378286101.1">
    <property type="nucleotide sequence ID" value="NZ_JBHSON010000053.1"/>
</dbReference>
<protein>
    <recommendedName>
        <fullName evidence="3">WD40 repeat domain-containing protein</fullName>
    </recommendedName>
</protein>
<accession>A0ABW1A4I9</accession>